<organism evidence="2 4">
    <name type="scientific">Caldalkalibacillus thermarum (strain TA2.A1)</name>
    <dbReference type="NCBI Taxonomy" id="986075"/>
    <lineage>
        <taxon>Bacteria</taxon>
        <taxon>Bacillati</taxon>
        <taxon>Bacillota</taxon>
        <taxon>Bacilli</taxon>
        <taxon>Bacillales</taxon>
        <taxon>Bacillaceae</taxon>
        <taxon>Caldalkalibacillus</taxon>
    </lineage>
</organism>
<dbReference type="Proteomes" id="UP000010716">
    <property type="component" value="Unassembled WGS sequence"/>
</dbReference>
<evidence type="ECO:0000313" key="2">
    <source>
        <dbReference type="EMBL" id="EGL83952.1"/>
    </source>
</evidence>
<evidence type="ECO:0000313" key="4">
    <source>
        <dbReference type="Proteomes" id="UP000010716"/>
    </source>
</evidence>
<dbReference type="RefSeq" id="WP_007502734.1">
    <property type="nucleotide sequence ID" value="NZ_AFCE01000064.1"/>
</dbReference>
<feature type="transmembrane region" description="Helical" evidence="1">
    <location>
        <begin position="58"/>
        <end position="78"/>
    </location>
</feature>
<dbReference type="Proteomes" id="UP000825179">
    <property type="component" value="Chromosome"/>
</dbReference>
<proteinExistence type="predicted"/>
<dbReference type="EMBL" id="AFCE01000064">
    <property type="protein sequence ID" value="EGL83952.1"/>
    <property type="molecule type" value="Genomic_DNA"/>
</dbReference>
<feature type="transmembrane region" description="Helical" evidence="1">
    <location>
        <begin position="6"/>
        <end position="24"/>
    </location>
</feature>
<dbReference type="KEGG" id="cthu:HUR95_07500"/>
<dbReference type="AlphaFoldDB" id="F5L3X4"/>
<evidence type="ECO:0000313" key="5">
    <source>
        <dbReference type="Proteomes" id="UP000825179"/>
    </source>
</evidence>
<accession>F5L3X4</accession>
<reference evidence="2 4" key="1">
    <citation type="journal article" date="2011" name="J. Bacteriol.">
        <title>Draft genome sequence of the thermoalkaliphilic Caldalkalibacillus thermarum strain TA2.A1.</title>
        <authorList>
            <person name="Kalamorz F."/>
            <person name="Keis S."/>
            <person name="McMillan D.G."/>
            <person name="Olsson K."/>
            <person name="Stanton J.A."/>
            <person name="Stockwell P."/>
            <person name="Black M.A."/>
            <person name="Klingeman D.M."/>
            <person name="Land M.L."/>
            <person name="Han C.S."/>
            <person name="Martin S.L."/>
            <person name="Becher S.A."/>
            <person name="Peddie C.J."/>
            <person name="Morgan H.W."/>
            <person name="Matthies D."/>
            <person name="Preiss L."/>
            <person name="Meier T."/>
            <person name="Brown S.D."/>
            <person name="Cook G.M."/>
        </authorList>
    </citation>
    <scope>NUCLEOTIDE SEQUENCE [LARGE SCALE GENOMIC DNA]</scope>
    <source>
        <strain evidence="2 4">TA2.A1</strain>
    </source>
</reference>
<sequence length="93" mass="10393">MDEILIAIGLIAITYLVNVPLGMWRASVRKFSLTWMVAVHASVPVIIALRIWLGISNWLIPVLIGAAVLAQWTGSKLYQQKYAMEQVKKVGEE</sequence>
<dbReference type="PANTHER" id="PTHR31033">
    <property type="entry name" value="PROTEIN, PUTATIVE-RELATED"/>
    <property type="match status" value="1"/>
</dbReference>
<dbReference type="eggNOG" id="ENOG5033DSE">
    <property type="taxonomic scope" value="Bacteria"/>
</dbReference>
<keyword evidence="1" id="KW-0472">Membrane</keyword>
<keyword evidence="1" id="KW-0812">Transmembrane</keyword>
<gene>
    <name evidence="2" type="ORF">CathTA2_0486</name>
    <name evidence="3" type="ORF">HUR95_07500</name>
</gene>
<evidence type="ECO:0000256" key="1">
    <source>
        <dbReference type="SAM" id="Phobius"/>
    </source>
</evidence>
<keyword evidence="1" id="KW-1133">Transmembrane helix</keyword>
<dbReference type="PANTHER" id="PTHR31033:SF18">
    <property type="entry name" value="OS06G0115800 PROTEIN"/>
    <property type="match status" value="1"/>
</dbReference>
<name>F5L3X4_CALTT</name>
<keyword evidence="5" id="KW-1185">Reference proteome</keyword>
<dbReference type="OrthoDB" id="5397176at2"/>
<dbReference type="EMBL" id="CP082237">
    <property type="protein sequence ID" value="QZT35058.1"/>
    <property type="molecule type" value="Genomic_DNA"/>
</dbReference>
<reference evidence="3 5" key="2">
    <citation type="journal article" date="2020" name="Extremophiles">
        <title>Genomic analysis of Caldalkalibacillus thermarum TA2.A1 reveals aerobic alkaliphilic metabolism and evolutionary hallmarks linking alkaliphilic bacteria and plant life.</title>
        <authorList>
            <person name="de Jong S.I."/>
            <person name="van den Broek M.A."/>
            <person name="Merkel A.Y."/>
            <person name="de la Torre Cortes P."/>
            <person name="Kalamorz F."/>
            <person name="Cook G.M."/>
            <person name="van Loosdrecht M.C.M."/>
            <person name="McMillan D.G.G."/>
        </authorList>
    </citation>
    <scope>NUCLEOTIDE SEQUENCE [LARGE SCALE GENOMIC DNA]</scope>
    <source>
        <strain evidence="3 5">TA2.A1</strain>
    </source>
</reference>
<evidence type="ECO:0000313" key="3">
    <source>
        <dbReference type="EMBL" id="QZT35058.1"/>
    </source>
</evidence>
<feature type="transmembrane region" description="Helical" evidence="1">
    <location>
        <begin position="31"/>
        <end position="52"/>
    </location>
</feature>
<reference evidence="3" key="3">
    <citation type="submission" date="2021-08" db="EMBL/GenBank/DDBJ databases">
        <authorList>
            <person name="de Jong S."/>
            <person name="van den Broek M."/>
            <person name="Merkel A."/>
            <person name="de la Torre Cortes P."/>
            <person name="Kalamorz F."/>
            <person name="Cook G."/>
            <person name="van Loosdrecht M."/>
            <person name="McMillan D."/>
        </authorList>
    </citation>
    <scope>NUCLEOTIDE SEQUENCE</scope>
    <source>
        <strain evidence="3">TA2.A1</strain>
    </source>
</reference>
<protein>
    <submittedName>
        <fullName evidence="2">Uncharacterized protein</fullName>
    </submittedName>
</protein>